<proteinExistence type="predicted"/>
<keyword evidence="4" id="KW-1185">Reference proteome</keyword>
<sequence length="708" mass="79037">MSNPINKHCAKSQLTLAVLGALCYQANALAAPSQSDFGGVGLMQIPTARMSPEGEFAFNVNYVDPYIRGAIAVTPVPWFEGVIRYTAVENRLYSPYPGYSGDQSYKDKGFDAKFRLWKESYYVPELAVGFRDIGGTGLFASEYFVASKRWGDLDFTLGLGWGYLANGSSLTNPLCSISDSACERPGRKPGDNGGKIGAGDFFRGPNAGVIAGIEYSTPVEGLSLKLEYDQNDYQNEALDNQFTQSFPLNVGAVYQWGDYVNLNLGYERGNTLMAGITIRTNFQTVPNQIKLDAPPEPIEQPTTKNSEYNPDELASALSDSAGLDASQIVLSQQSVTVTGQQSKYRDRKDADNRIARVLHNRLPESVSEFTVIETNESIPLYQTTLERETFLLEANNQLEPRESTEFVNSSPVKEQQLQGEVSTTDIERTPYNVSLYPGLTQSFGSPETFYFYAISLHLAGEYQLTDKLKLDGIGSWTIASNYDKFNYTVDDTTGSIPRSRTYIREYLTASDVGISNLQLTYFDNYGKDFYAQYYGGYLEFMYGGVGGEVLYRPFNSSVALGVDLNRVKQREFDRKFGFRDYEVTTGHAALYWQTPWYNVNTQFSAGQYLSGDRGVTVDLSREFDNGTIAGIFFTKTNVSAEDYGEGSFNKGFYIKIPFDMMLTRSSTKYAAFNWTPLTRDGGQKLIRKYSLYDITKPKGKNSVSTHFE</sequence>
<protein>
    <submittedName>
        <fullName evidence="3">YjbH domain-containing protein</fullName>
    </submittedName>
</protein>
<comment type="caution">
    <text evidence="3">The sequence shown here is derived from an EMBL/GenBank/DDBJ whole genome shotgun (WGS) entry which is preliminary data.</text>
</comment>
<reference evidence="4" key="1">
    <citation type="submission" date="2023-07" db="EMBL/GenBank/DDBJ databases">
        <title>Draft genome sequence of Agarivorans aestuarii strain ZMCS4, a CAZymes producing bacteria isolated from the marine brown algae Clodostephus spongiosus.</title>
        <authorList>
            <person name="Lorente B."/>
            <person name="Cabral C."/>
            <person name="Frias J."/>
            <person name="Faria J."/>
            <person name="Toubarro D."/>
        </authorList>
    </citation>
    <scope>NUCLEOTIDE SEQUENCE [LARGE SCALE GENOMIC DNA]</scope>
    <source>
        <strain evidence="4">ZMCS4</strain>
    </source>
</reference>
<dbReference type="RefSeq" id="WP_329774249.1">
    <property type="nucleotide sequence ID" value="NZ_JAYDYW010000004.1"/>
</dbReference>
<feature type="region of interest" description="Disordered" evidence="1">
    <location>
        <begin position="401"/>
        <end position="422"/>
    </location>
</feature>
<evidence type="ECO:0000313" key="4">
    <source>
        <dbReference type="Proteomes" id="UP001310248"/>
    </source>
</evidence>
<evidence type="ECO:0000256" key="1">
    <source>
        <dbReference type="SAM" id="MobiDB-lite"/>
    </source>
</evidence>
<keyword evidence="2" id="KW-0732">Signal</keyword>
<organism evidence="3 4">
    <name type="scientific">Agarivorans aestuarii</name>
    <dbReference type="NCBI Taxonomy" id="1563703"/>
    <lineage>
        <taxon>Bacteria</taxon>
        <taxon>Pseudomonadati</taxon>
        <taxon>Pseudomonadota</taxon>
        <taxon>Gammaproteobacteria</taxon>
        <taxon>Alteromonadales</taxon>
        <taxon>Alteromonadaceae</taxon>
        <taxon>Agarivorans</taxon>
    </lineage>
</organism>
<feature type="signal peptide" evidence="2">
    <location>
        <begin position="1"/>
        <end position="30"/>
    </location>
</feature>
<dbReference type="EMBL" id="JAYDYW010000004">
    <property type="protein sequence ID" value="MEE1672828.1"/>
    <property type="molecule type" value="Genomic_DNA"/>
</dbReference>
<dbReference type="InterPro" id="IPR010344">
    <property type="entry name" value="YbjH"/>
</dbReference>
<dbReference type="Proteomes" id="UP001310248">
    <property type="component" value="Unassembled WGS sequence"/>
</dbReference>
<dbReference type="Pfam" id="PF06082">
    <property type="entry name" value="YjbH"/>
    <property type="match status" value="1"/>
</dbReference>
<accession>A0ABU7G080</accession>
<evidence type="ECO:0000313" key="3">
    <source>
        <dbReference type="EMBL" id="MEE1672828.1"/>
    </source>
</evidence>
<feature type="compositionally biased region" description="Polar residues" evidence="1">
    <location>
        <begin position="405"/>
        <end position="422"/>
    </location>
</feature>
<name>A0ABU7G080_9ALTE</name>
<feature type="chain" id="PRO_5045097851" evidence="2">
    <location>
        <begin position="31"/>
        <end position="708"/>
    </location>
</feature>
<reference evidence="3 4" key="2">
    <citation type="submission" date="2023-12" db="EMBL/GenBank/DDBJ databases">
        <authorList>
            <consortium name="Cladostephus spongiosus"/>
            <person name="Lorente B."/>
            <person name="Cabral C."/>
            <person name="Frias J."/>
            <person name="Faria J."/>
            <person name="Toubarro D."/>
        </authorList>
    </citation>
    <scope>NUCLEOTIDE SEQUENCE [LARGE SCALE GENOMIC DNA]</scope>
    <source>
        <strain evidence="3 4">ZMCS4</strain>
    </source>
</reference>
<gene>
    <name evidence="3" type="ORF">SNR37_002238</name>
</gene>
<evidence type="ECO:0000256" key="2">
    <source>
        <dbReference type="SAM" id="SignalP"/>
    </source>
</evidence>